<evidence type="ECO:0000256" key="1">
    <source>
        <dbReference type="ARBA" id="ARBA00007613"/>
    </source>
</evidence>
<keyword evidence="2" id="KW-0472">Membrane</keyword>
<feature type="chain" id="PRO_5031607948" evidence="2">
    <location>
        <begin position="25"/>
        <end position="465"/>
    </location>
</feature>
<dbReference type="InterPro" id="IPR010131">
    <property type="entry name" value="MdtP/NodT-like"/>
</dbReference>
<comment type="similarity">
    <text evidence="1 2">Belongs to the outer membrane factor (OMF) (TC 1.B.17) family.</text>
</comment>
<keyword evidence="4" id="KW-1185">Reference proteome</keyword>
<dbReference type="PROSITE" id="PS51257">
    <property type="entry name" value="PROKAR_LIPOPROTEIN"/>
    <property type="match status" value="1"/>
</dbReference>
<accession>A0A7Y9K2H1</accession>
<dbReference type="AlphaFoldDB" id="A0A7Y9K2H1"/>
<evidence type="ECO:0000256" key="2">
    <source>
        <dbReference type="RuleBase" id="RU362097"/>
    </source>
</evidence>
<dbReference type="Gene3D" id="2.20.200.10">
    <property type="entry name" value="Outer membrane efflux proteins (OEP)"/>
    <property type="match status" value="1"/>
</dbReference>
<dbReference type="InterPro" id="IPR003423">
    <property type="entry name" value="OMP_efflux"/>
</dbReference>
<proteinExistence type="inferred from homology"/>
<dbReference type="SUPFAM" id="SSF56954">
    <property type="entry name" value="Outer membrane efflux proteins (OEP)"/>
    <property type="match status" value="1"/>
</dbReference>
<dbReference type="Proteomes" id="UP000517753">
    <property type="component" value="Unassembled WGS sequence"/>
</dbReference>
<keyword evidence="2" id="KW-0449">Lipoprotein</keyword>
<organism evidence="3 4">
    <name type="scientific">Sphingomonas melonis</name>
    <dbReference type="NCBI Taxonomy" id="152682"/>
    <lineage>
        <taxon>Bacteria</taxon>
        <taxon>Pseudomonadati</taxon>
        <taxon>Pseudomonadota</taxon>
        <taxon>Alphaproteobacteria</taxon>
        <taxon>Sphingomonadales</taxon>
        <taxon>Sphingomonadaceae</taxon>
        <taxon>Sphingomonas</taxon>
    </lineage>
</organism>
<dbReference type="GO" id="GO:0005886">
    <property type="term" value="C:plasma membrane"/>
    <property type="evidence" value="ECO:0007669"/>
    <property type="project" value="UniProtKB-SubCell"/>
</dbReference>
<keyword evidence="2" id="KW-1134">Transmembrane beta strand</keyword>
<keyword evidence="2" id="KW-0564">Palmitate</keyword>
<evidence type="ECO:0000313" key="4">
    <source>
        <dbReference type="Proteomes" id="UP000517753"/>
    </source>
</evidence>
<dbReference type="Gene3D" id="1.20.1600.10">
    <property type="entry name" value="Outer membrane efflux proteins (OEP)"/>
    <property type="match status" value="1"/>
</dbReference>
<comment type="subcellular location">
    <subcellularLocation>
        <location evidence="2">Cell membrane</location>
        <topology evidence="2">Lipid-anchor</topology>
    </subcellularLocation>
</comment>
<dbReference type="PANTHER" id="PTHR30203">
    <property type="entry name" value="OUTER MEMBRANE CATION EFFLUX PROTEIN"/>
    <property type="match status" value="1"/>
</dbReference>
<reference evidence="3 4" key="1">
    <citation type="submission" date="2020-08" db="EMBL/GenBank/DDBJ databases">
        <title>The Agave Microbiome: Exploring the role of microbial communities in plant adaptations to desert environments.</title>
        <authorList>
            <person name="Partida-Martinez L.P."/>
        </authorList>
    </citation>
    <scope>NUCLEOTIDE SEQUENCE [LARGE SCALE GENOMIC DNA]</scope>
    <source>
        <strain evidence="3 4">AS2.3</strain>
    </source>
</reference>
<dbReference type="PANTHER" id="PTHR30203:SF33">
    <property type="entry name" value="BLR4455 PROTEIN"/>
    <property type="match status" value="1"/>
</dbReference>
<comment type="caution">
    <text evidence="3">The sequence shown here is derived from an EMBL/GenBank/DDBJ whole genome shotgun (WGS) entry which is preliminary data.</text>
</comment>
<keyword evidence="2" id="KW-0812">Transmembrane</keyword>
<dbReference type="NCBIfam" id="TIGR01845">
    <property type="entry name" value="outer_NodT"/>
    <property type="match status" value="1"/>
</dbReference>
<keyword evidence="2" id="KW-0732">Signal</keyword>
<evidence type="ECO:0000313" key="3">
    <source>
        <dbReference type="EMBL" id="NYD89989.1"/>
    </source>
</evidence>
<protein>
    <submittedName>
        <fullName evidence="3">Multidrug efflux system outer membrane protein</fullName>
    </submittedName>
</protein>
<gene>
    <name evidence="3" type="ORF">HD841_001769</name>
</gene>
<dbReference type="GO" id="GO:0015562">
    <property type="term" value="F:efflux transmembrane transporter activity"/>
    <property type="evidence" value="ECO:0007669"/>
    <property type="project" value="InterPro"/>
</dbReference>
<feature type="signal peptide" evidence="2">
    <location>
        <begin position="1"/>
        <end position="24"/>
    </location>
</feature>
<dbReference type="RefSeq" id="WP_179508466.1">
    <property type="nucleotide sequence ID" value="NZ_JACCBY010000002.1"/>
</dbReference>
<dbReference type="Pfam" id="PF02321">
    <property type="entry name" value="OEP"/>
    <property type="match status" value="2"/>
</dbReference>
<sequence>MPNTRSLLATVAALAMTACSTAPAYQRPSAVTPAAFKEAAGWQVAGTAVPPAGRWWETFGDATLNGLEEQVASGNFDLAAAVARYEQARGLVRQARSDLYPEVGLGASAGRQRVSAGRPLSPTNSAATYSVATVGPSLDYEVDLFGRVRNAVRASSASAAASEADVAGLRLGLQAQLATAYFDMRGLDARIVLLRETVAAFERAFRLTDTRHRGGIASGIDVSRAQNQLASARAELSSVAIARQRDEHAIAVLIGRPPAEVTIAVADRQLAPPQIPAGLPSTLLERRPDIAAAERRVAAANARIGVARAALFPSLTLGASGGFQAASGALFSASNSFWALGPVSAALAIFDGGRRRAGVRIARADYGETVATYRQTVLDAFREVEDDLSAQRLLAAQEQDQHIAADAAARTRDLALTRYRDGAADYLDVVTAQTAALDAQRALLDVRSRQLQTATDTIRALGGAY</sequence>
<dbReference type="EMBL" id="JACCBY010000002">
    <property type="protein sequence ID" value="NYD89989.1"/>
    <property type="molecule type" value="Genomic_DNA"/>
</dbReference>
<name>A0A7Y9K2H1_9SPHN</name>